<evidence type="ECO:0000313" key="1">
    <source>
        <dbReference type="EMBL" id="CAB4132555.1"/>
    </source>
</evidence>
<gene>
    <name evidence="1" type="ORF">UFOVP253_34</name>
</gene>
<evidence type="ECO:0008006" key="2">
    <source>
        <dbReference type="Google" id="ProtNLM"/>
    </source>
</evidence>
<accession>A0A6J5LES6</accession>
<reference evidence="1" key="1">
    <citation type="submission" date="2020-04" db="EMBL/GenBank/DDBJ databases">
        <authorList>
            <person name="Chiriac C."/>
            <person name="Salcher M."/>
            <person name="Ghai R."/>
            <person name="Kavagutti S V."/>
        </authorList>
    </citation>
    <scope>NUCLEOTIDE SEQUENCE</scope>
</reference>
<organism evidence="1">
    <name type="scientific">uncultured Caudovirales phage</name>
    <dbReference type="NCBI Taxonomy" id="2100421"/>
    <lineage>
        <taxon>Viruses</taxon>
        <taxon>Duplodnaviria</taxon>
        <taxon>Heunggongvirae</taxon>
        <taxon>Uroviricota</taxon>
        <taxon>Caudoviricetes</taxon>
        <taxon>Peduoviridae</taxon>
        <taxon>Maltschvirus</taxon>
        <taxon>Maltschvirus maltsch</taxon>
    </lineage>
</organism>
<sequence length="292" mass="30636">MNPDTSQAALGQLQGIQAQSQDPNTILNNQRQQLGVDNAQQTVTGLRGAINNTTKLLQQVAPSVMGRTGSSLVTNAQASRQIGNEQAPLNQTLSNQGSQLSDANQNLSTLDTKAQQAATGIYQGQQDKLSYAQNLYNTLYQKEKDTAAQQQAAADRAEQARQFDSTMALNQQKANSSASGDSGVSSLISSLLGGGSSAQGGAQIQQRTNGGFNFQNANGQATNAVGFSQAKGVPIRTLLQQMASQGDGGAKTALDYVGNDYGVNTAKLRNLEVAPAQYNATVSLLHSLGFRV</sequence>
<name>A0A6J5LES6_9CAUD</name>
<proteinExistence type="predicted"/>
<protein>
    <recommendedName>
        <fullName evidence="2">Intramolecular chaperone auto-processing domain containing protein</fullName>
    </recommendedName>
</protein>
<dbReference type="EMBL" id="LR796266">
    <property type="protein sequence ID" value="CAB4132555.1"/>
    <property type="molecule type" value="Genomic_DNA"/>
</dbReference>